<dbReference type="AlphaFoldDB" id="A0A8I1SJ07"/>
<gene>
    <name evidence="2" type="ORF">JF547_05615</name>
</gene>
<organism evidence="2 3">
    <name type="scientific">Thalassospira povalilytica</name>
    <dbReference type="NCBI Taxonomy" id="732237"/>
    <lineage>
        <taxon>Bacteria</taxon>
        <taxon>Pseudomonadati</taxon>
        <taxon>Pseudomonadota</taxon>
        <taxon>Alphaproteobacteria</taxon>
        <taxon>Rhodospirillales</taxon>
        <taxon>Thalassospiraceae</taxon>
        <taxon>Thalassospira</taxon>
    </lineage>
</organism>
<reference evidence="2" key="1">
    <citation type="submission" date="2020-12" db="EMBL/GenBank/DDBJ databases">
        <title>Oil enriched cultivation method for isolating marine PHA-producing bacteria.</title>
        <authorList>
            <person name="Zheng W."/>
            <person name="Yu S."/>
            <person name="Huang Y."/>
        </authorList>
    </citation>
    <scope>NUCLEOTIDE SEQUENCE</scope>
    <source>
        <strain evidence="2">SY-2-3</strain>
    </source>
</reference>
<dbReference type="PANTHER" id="PTHR45947:SF3">
    <property type="entry name" value="SULFOQUINOVOSYL TRANSFERASE SQD2"/>
    <property type="match status" value="1"/>
</dbReference>
<evidence type="ECO:0000259" key="1">
    <source>
        <dbReference type="Pfam" id="PF00534"/>
    </source>
</evidence>
<feature type="domain" description="Glycosyl transferase family 1" evidence="1">
    <location>
        <begin position="210"/>
        <end position="360"/>
    </location>
</feature>
<proteinExistence type="predicted"/>
<sequence>MPNTLIVVVAARISDWTTKGEIPPSYFNPANGFDRIVILSLVSDAPSDDVLAQLCGEAKVEYHCIPLLRLDGLIRTLFIPGMVGRYIHGRFKPYFSHTENLAVRAYGDTFAGMVAAILGRHFKCISVASIHTTHGHSPRGTVTTIKQRLIALLESLVRKYTHATIDFLAPVYSPALGTIAKRYTNKVHLIHNAVAVQKQHIKTDYAEGRSLDLVTVGRLITGKSVLPILHAVKQSKFTRLTIIGDGPESPHLKSWVKDNEIADRVEMIARKENSDLVDGLRKFDAFVAYTEYREVPKTVIEAGLVGLPVILNRQAGHTPAEYDAVPIVWASGAPESYQDAFNKLHNDDQLRRQIGHETRQKFQAQFDPEHCNTQMFRLLTSRAYSINAKGIPPVIEQSE</sequence>
<dbReference type="InterPro" id="IPR050194">
    <property type="entry name" value="Glycosyltransferase_grp1"/>
</dbReference>
<dbReference type="InterPro" id="IPR001296">
    <property type="entry name" value="Glyco_trans_1"/>
</dbReference>
<dbReference type="GO" id="GO:0016757">
    <property type="term" value="F:glycosyltransferase activity"/>
    <property type="evidence" value="ECO:0007669"/>
    <property type="project" value="InterPro"/>
</dbReference>
<dbReference type="EMBL" id="JAEKJW010000001">
    <property type="protein sequence ID" value="MBN8195941.1"/>
    <property type="molecule type" value="Genomic_DNA"/>
</dbReference>
<dbReference type="Proteomes" id="UP000664405">
    <property type="component" value="Unassembled WGS sequence"/>
</dbReference>
<comment type="caution">
    <text evidence="2">The sequence shown here is derived from an EMBL/GenBank/DDBJ whole genome shotgun (WGS) entry which is preliminary data.</text>
</comment>
<protein>
    <submittedName>
        <fullName evidence="2">Glycosyltransferase</fullName>
    </submittedName>
</protein>
<accession>A0A8I1SJ07</accession>
<dbReference type="PANTHER" id="PTHR45947">
    <property type="entry name" value="SULFOQUINOVOSYL TRANSFERASE SQD2"/>
    <property type="match status" value="1"/>
</dbReference>
<dbReference type="Gene3D" id="3.40.50.2000">
    <property type="entry name" value="Glycogen Phosphorylase B"/>
    <property type="match status" value="2"/>
</dbReference>
<evidence type="ECO:0000313" key="3">
    <source>
        <dbReference type="Proteomes" id="UP000664405"/>
    </source>
</evidence>
<evidence type="ECO:0000313" key="2">
    <source>
        <dbReference type="EMBL" id="MBN8195941.1"/>
    </source>
</evidence>
<dbReference type="SUPFAM" id="SSF53756">
    <property type="entry name" value="UDP-Glycosyltransferase/glycogen phosphorylase"/>
    <property type="match status" value="1"/>
</dbReference>
<dbReference type="Pfam" id="PF00534">
    <property type="entry name" value="Glycos_transf_1"/>
    <property type="match status" value="1"/>
</dbReference>
<name>A0A8I1SJ07_9PROT</name>
<dbReference type="CDD" id="cd03801">
    <property type="entry name" value="GT4_PimA-like"/>
    <property type="match status" value="1"/>
</dbReference>
<keyword evidence="2" id="KW-0808">Transferase</keyword>